<dbReference type="Proteomes" id="UP000265520">
    <property type="component" value="Unassembled WGS sequence"/>
</dbReference>
<dbReference type="AlphaFoldDB" id="A0A392V5Y1"/>
<accession>A0A392V5Y1</accession>
<sequence length="21" mass="2640">MPPFVVCCQWQWLKIGNYIKW</sequence>
<keyword evidence="2" id="KW-1185">Reference proteome</keyword>
<dbReference type="EMBL" id="LXQA011029216">
    <property type="protein sequence ID" value="MCI81850.1"/>
    <property type="molecule type" value="Genomic_DNA"/>
</dbReference>
<name>A0A392V5Y1_9FABA</name>
<evidence type="ECO:0000313" key="1">
    <source>
        <dbReference type="EMBL" id="MCI81850.1"/>
    </source>
</evidence>
<protein>
    <submittedName>
        <fullName evidence="1">Uncharacterized protein</fullName>
    </submittedName>
</protein>
<proteinExistence type="predicted"/>
<feature type="non-terminal residue" evidence="1">
    <location>
        <position position="21"/>
    </location>
</feature>
<evidence type="ECO:0000313" key="2">
    <source>
        <dbReference type="Proteomes" id="UP000265520"/>
    </source>
</evidence>
<reference evidence="1 2" key="1">
    <citation type="journal article" date="2018" name="Front. Plant Sci.">
        <title>Red Clover (Trifolium pratense) and Zigzag Clover (T. medium) - A Picture of Genomic Similarities and Differences.</title>
        <authorList>
            <person name="Dluhosova J."/>
            <person name="Istvanek J."/>
            <person name="Nedelnik J."/>
            <person name="Repkova J."/>
        </authorList>
    </citation>
    <scope>NUCLEOTIDE SEQUENCE [LARGE SCALE GENOMIC DNA]</scope>
    <source>
        <strain evidence="2">cv. 10/8</strain>
        <tissue evidence="1">Leaf</tissue>
    </source>
</reference>
<comment type="caution">
    <text evidence="1">The sequence shown here is derived from an EMBL/GenBank/DDBJ whole genome shotgun (WGS) entry which is preliminary data.</text>
</comment>
<organism evidence="1 2">
    <name type="scientific">Trifolium medium</name>
    <dbReference type="NCBI Taxonomy" id="97028"/>
    <lineage>
        <taxon>Eukaryota</taxon>
        <taxon>Viridiplantae</taxon>
        <taxon>Streptophyta</taxon>
        <taxon>Embryophyta</taxon>
        <taxon>Tracheophyta</taxon>
        <taxon>Spermatophyta</taxon>
        <taxon>Magnoliopsida</taxon>
        <taxon>eudicotyledons</taxon>
        <taxon>Gunneridae</taxon>
        <taxon>Pentapetalae</taxon>
        <taxon>rosids</taxon>
        <taxon>fabids</taxon>
        <taxon>Fabales</taxon>
        <taxon>Fabaceae</taxon>
        <taxon>Papilionoideae</taxon>
        <taxon>50 kb inversion clade</taxon>
        <taxon>NPAAA clade</taxon>
        <taxon>Hologalegina</taxon>
        <taxon>IRL clade</taxon>
        <taxon>Trifolieae</taxon>
        <taxon>Trifolium</taxon>
    </lineage>
</organism>